<dbReference type="AlphaFoldDB" id="A0AAU6WMK0"/>
<dbReference type="InterPro" id="IPR036890">
    <property type="entry name" value="HATPase_C_sf"/>
</dbReference>
<protein>
    <submittedName>
        <fullName evidence="3">ATP-binding protein</fullName>
    </submittedName>
</protein>
<organism evidence="3 4">
    <name type="scientific">Chryseobacterium endophyticum</name>
    <dbReference type="NCBI Taxonomy" id="1854762"/>
    <lineage>
        <taxon>Bacteria</taxon>
        <taxon>Pseudomonadati</taxon>
        <taxon>Bacteroidota</taxon>
        <taxon>Flavobacteriia</taxon>
        <taxon>Flavobacteriales</taxon>
        <taxon>Weeksellaceae</taxon>
        <taxon>Chryseobacterium group</taxon>
        <taxon>Chryseobacterium</taxon>
    </lineage>
</organism>
<dbReference type="EMBL" id="CP154834">
    <property type="protein sequence ID" value="XAO73533.1"/>
    <property type="molecule type" value="Genomic_DNA"/>
</dbReference>
<dbReference type="Proteomes" id="UP001463665">
    <property type="component" value="Chromosome"/>
</dbReference>
<evidence type="ECO:0000259" key="2">
    <source>
        <dbReference type="PROSITE" id="PS50109"/>
    </source>
</evidence>
<evidence type="ECO:0000313" key="4">
    <source>
        <dbReference type="Proteomes" id="UP001463665"/>
    </source>
</evidence>
<gene>
    <name evidence="3" type="ORF">AAFP95_17640</name>
</gene>
<dbReference type="PROSITE" id="PS50109">
    <property type="entry name" value="HIS_KIN"/>
    <property type="match status" value="1"/>
</dbReference>
<dbReference type="SUPFAM" id="SSF55874">
    <property type="entry name" value="ATPase domain of HSP90 chaperone/DNA topoisomerase II/histidine kinase"/>
    <property type="match status" value="1"/>
</dbReference>
<keyword evidence="3" id="KW-0067">ATP-binding</keyword>
<keyword evidence="1" id="KW-0597">Phosphoprotein</keyword>
<accession>A0AAU6WMK0</accession>
<name>A0AAU6WMK0_9FLAO</name>
<sequence>MDPDAYLDINRNTLSVIIHNLLDNAVKFTKNGNISIDSEVTRNTTVIIIKDNGTGMSPSQIEYYTSLHKNIDNEKLLLQKYGMGLHLVLQLAHILRATIELENNTPSGVVFRIIINNIADE</sequence>
<dbReference type="Gene3D" id="3.30.565.10">
    <property type="entry name" value="Histidine kinase-like ATPase, C-terminal domain"/>
    <property type="match status" value="1"/>
</dbReference>
<keyword evidence="4" id="KW-1185">Reference proteome</keyword>
<feature type="domain" description="Histidine kinase" evidence="2">
    <location>
        <begin position="1"/>
        <end position="119"/>
    </location>
</feature>
<proteinExistence type="predicted"/>
<reference evidence="3 4" key="1">
    <citation type="submission" date="2024-04" db="EMBL/GenBank/DDBJ databases">
        <title>Genome sequencing and assembly of rice foliar adapted Chryseobacterium endophyticum OsEnb-ALM-A6.</title>
        <authorList>
            <person name="Kumar S."/>
            <person name="Javed M."/>
            <person name="Chouhan V."/>
            <person name="Charishma K."/>
            <person name="Patel A."/>
            <person name="Kumar M."/>
            <person name="Sahu K.P."/>
            <person name="Kumar A."/>
        </authorList>
    </citation>
    <scope>NUCLEOTIDE SEQUENCE [LARGE SCALE GENOMIC DNA]</scope>
    <source>
        <strain evidence="3 4">OsEnb-ALM-A6</strain>
    </source>
</reference>
<dbReference type="SMART" id="SM00387">
    <property type="entry name" value="HATPase_c"/>
    <property type="match status" value="1"/>
</dbReference>
<keyword evidence="3" id="KW-0547">Nucleotide-binding</keyword>
<dbReference type="GO" id="GO:0005524">
    <property type="term" value="F:ATP binding"/>
    <property type="evidence" value="ECO:0007669"/>
    <property type="project" value="UniProtKB-KW"/>
</dbReference>
<dbReference type="GO" id="GO:0000155">
    <property type="term" value="F:phosphorelay sensor kinase activity"/>
    <property type="evidence" value="ECO:0007669"/>
    <property type="project" value="TreeGrafter"/>
</dbReference>
<evidence type="ECO:0000313" key="3">
    <source>
        <dbReference type="EMBL" id="XAO73533.1"/>
    </source>
</evidence>
<dbReference type="Pfam" id="PF02518">
    <property type="entry name" value="HATPase_c"/>
    <property type="match status" value="1"/>
</dbReference>
<dbReference type="InterPro" id="IPR005467">
    <property type="entry name" value="His_kinase_dom"/>
</dbReference>
<dbReference type="RefSeq" id="WP_345765985.1">
    <property type="nucleotide sequence ID" value="NZ_CP154834.1"/>
</dbReference>
<evidence type="ECO:0000256" key="1">
    <source>
        <dbReference type="ARBA" id="ARBA00022553"/>
    </source>
</evidence>
<dbReference type="PANTHER" id="PTHR43547:SF2">
    <property type="entry name" value="HYBRID SIGNAL TRANSDUCTION HISTIDINE KINASE C"/>
    <property type="match status" value="1"/>
</dbReference>
<dbReference type="InterPro" id="IPR003594">
    <property type="entry name" value="HATPase_dom"/>
</dbReference>
<dbReference type="PANTHER" id="PTHR43547">
    <property type="entry name" value="TWO-COMPONENT HISTIDINE KINASE"/>
    <property type="match status" value="1"/>
</dbReference>